<feature type="region of interest" description="Disordered" evidence="1">
    <location>
        <begin position="86"/>
        <end position="116"/>
    </location>
</feature>
<gene>
    <name evidence="2" type="ORF">GCM10012287_04570</name>
</gene>
<feature type="compositionally biased region" description="Low complexity" evidence="1">
    <location>
        <begin position="91"/>
        <end position="102"/>
    </location>
</feature>
<proteinExistence type="predicted"/>
<evidence type="ECO:0000313" key="3">
    <source>
        <dbReference type="Proteomes" id="UP000631535"/>
    </source>
</evidence>
<organism evidence="2 3">
    <name type="scientific">Streptomyces daqingensis</name>
    <dbReference type="NCBI Taxonomy" id="1472640"/>
    <lineage>
        <taxon>Bacteria</taxon>
        <taxon>Bacillati</taxon>
        <taxon>Actinomycetota</taxon>
        <taxon>Actinomycetes</taxon>
        <taxon>Kitasatosporales</taxon>
        <taxon>Streptomycetaceae</taxon>
        <taxon>Streptomyces</taxon>
    </lineage>
</organism>
<name>A0ABQ2LSX4_9ACTN</name>
<sequence length="116" mass="12370">MSTIHEQPAGLPTVTEHLATLAGRLRHADLRIPEVSAAHDAITCAAFLLRTQQDRDDATDHMDLLHEAIGLARSVVETTKYACRARAGGQPANSPAPRSAPSLRNGQATQAAEKPD</sequence>
<dbReference type="EMBL" id="BMMP01000001">
    <property type="protein sequence ID" value="GGO42814.1"/>
    <property type="molecule type" value="Genomic_DNA"/>
</dbReference>
<evidence type="ECO:0000313" key="2">
    <source>
        <dbReference type="EMBL" id="GGO42814.1"/>
    </source>
</evidence>
<evidence type="ECO:0000256" key="1">
    <source>
        <dbReference type="SAM" id="MobiDB-lite"/>
    </source>
</evidence>
<reference evidence="3" key="1">
    <citation type="journal article" date="2019" name="Int. J. Syst. Evol. Microbiol.">
        <title>The Global Catalogue of Microorganisms (GCM) 10K type strain sequencing project: providing services to taxonomists for standard genome sequencing and annotation.</title>
        <authorList>
            <consortium name="The Broad Institute Genomics Platform"/>
            <consortium name="The Broad Institute Genome Sequencing Center for Infectious Disease"/>
            <person name="Wu L."/>
            <person name="Ma J."/>
        </authorList>
    </citation>
    <scope>NUCLEOTIDE SEQUENCE [LARGE SCALE GENOMIC DNA]</scope>
    <source>
        <strain evidence="3">CGMCC 4.7178</strain>
    </source>
</reference>
<keyword evidence="3" id="KW-1185">Reference proteome</keyword>
<protein>
    <recommendedName>
        <fullName evidence="4">ANTAR domain-containing protein</fullName>
    </recommendedName>
</protein>
<comment type="caution">
    <text evidence="2">The sequence shown here is derived from an EMBL/GenBank/DDBJ whole genome shotgun (WGS) entry which is preliminary data.</text>
</comment>
<dbReference type="Proteomes" id="UP000631535">
    <property type="component" value="Unassembled WGS sequence"/>
</dbReference>
<evidence type="ECO:0008006" key="4">
    <source>
        <dbReference type="Google" id="ProtNLM"/>
    </source>
</evidence>
<dbReference type="RefSeq" id="WP_189035312.1">
    <property type="nucleotide sequence ID" value="NZ_BMMP01000001.1"/>
</dbReference>
<accession>A0ABQ2LSX4</accession>